<evidence type="ECO:0000313" key="2">
    <source>
        <dbReference type="Proteomes" id="UP001162834"/>
    </source>
</evidence>
<proteinExistence type="predicted"/>
<evidence type="ECO:0000313" key="1">
    <source>
        <dbReference type="EMBL" id="UGS38795.1"/>
    </source>
</evidence>
<keyword evidence="2" id="KW-1185">Reference proteome</keyword>
<gene>
    <name evidence="1" type="ORF">DSM104329_05225</name>
</gene>
<name>A0A9E6Y2E6_9ACTN</name>
<dbReference type="EMBL" id="CP087164">
    <property type="protein sequence ID" value="UGS38795.1"/>
    <property type="molecule type" value="Genomic_DNA"/>
</dbReference>
<sequence>MTAFVVEQGPEAAATIARLTDHRFMLAGEGVAVSVGTDGPTACCVSHGGTLLDLLAEDDVDELEWRRATRVRRFSSHDERDAYVAGQRVGRAVDGDPAAPAGGALADAAFDLRLTAGLTDSEVRVQAVSRSGVAGAKVDIRLPDRRPVRRGVRIAADEWARFRAELSLLRLESWTEYPVLATDGLAWSLRYVSQVDKVRSAGVNSYPPDGSLEPTQEFVRLLLACERLVGRELWPGFDVGAALDDVPDERDATEHLILHAIRAWAAECEEAGQDPATLRESMFERALAAQLRRLTAVRTQVAIRGRLAAWPRIGPLDIELGETTPPVWLELKWARQAGTLFNCLWDTGKLAQAVRETQARQGYLIAGAPIAAWREPTPYRDLLAVSVHAGDALVAGHPAEWLGWQTENPATFPISLPCPVFATRVGHVDLHAGGEPWRIVVARVEAPGHATYDPSAVLARGRRGLPG</sequence>
<dbReference type="KEGG" id="sbae:DSM104329_05225"/>
<accession>A0A9E6Y2E6</accession>
<reference evidence="1" key="1">
    <citation type="journal article" date="2022" name="Int. J. Syst. Evol. Microbiol.">
        <title>Pseudomonas aegrilactucae sp. nov. and Pseudomonas morbosilactucae sp. nov., pathogens causing bacterial rot of lettuce in Japan.</title>
        <authorList>
            <person name="Sawada H."/>
            <person name="Fujikawa T."/>
            <person name="Satou M."/>
        </authorList>
    </citation>
    <scope>NUCLEOTIDE SEQUENCE</scope>
    <source>
        <strain evidence="1">0166_1</strain>
    </source>
</reference>
<protein>
    <submittedName>
        <fullName evidence="1">Uncharacterized protein</fullName>
    </submittedName>
</protein>
<dbReference type="RefSeq" id="WP_259312810.1">
    <property type="nucleotide sequence ID" value="NZ_CP087164.1"/>
</dbReference>
<dbReference type="AlphaFoldDB" id="A0A9E6Y2E6"/>
<organism evidence="1 2">
    <name type="scientific">Capillimicrobium parvum</name>
    <dbReference type="NCBI Taxonomy" id="2884022"/>
    <lineage>
        <taxon>Bacteria</taxon>
        <taxon>Bacillati</taxon>
        <taxon>Actinomycetota</taxon>
        <taxon>Thermoleophilia</taxon>
        <taxon>Solirubrobacterales</taxon>
        <taxon>Capillimicrobiaceae</taxon>
        <taxon>Capillimicrobium</taxon>
    </lineage>
</organism>
<dbReference type="Proteomes" id="UP001162834">
    <property type="component" value="Chromosome"/>
</dbReference>